<keyword evidence="9" id="KW-1185">Reference proteome</keyword>
<reference evidence="9" key="2">
    <citation type="submission" date="2015-01" db="EMBL/GenBank/DDBJ databases">
        <title>Evolutionary Origins and Diversification of the Mycorrhizal Mutualists.</title>
        <authorList>
            <consortium name="DOE Joint Genome Institute"/>
            <consortium name="Mycorrhizal Genomics Consortium"/>
            <person name="Kohler A."/>
            <person name="Kuo A."/>
            <person name="Nagy L.G."/>
            <person name="Floudas D."/>
            <person name="Copeland A."/>
            <person name="Barry K.W."/>
            <person name="Cichocki N."/>
            <person name="Veneault-Fourrey C."/>
            <person name="LaButti K."/>
            <person name="Lindquist E.A."/>
            <person name="Lipzen A."/>
            <person name="Lundell T."/>
            <person name="Morin E."/>
            <person name="Murat C."/>
            <person name="Riley R."/>
            <person name="Ohm R."/>
            <person name="Sun H."/>
            <person name="Tunlid A."/>
            <person name="Henrissat B."/>
            <person name="Grigoriev I.V."/>
            <person name="Hibbett D.S."/>
            <person name="Martin F."/>
        </authorList>
    </citation>
    <scope>NUCLEOTIDE SEQUENCE [LARGE SCALE GENOMIC DNA]</scope>
    <source>
        <strain evidence="9">F 1598</strain>
    </source>
</reference>
<reference evidence="8 9" key="1">
    <citation type="submission" date="2014-04" db="EMBL/GenBank/DDBJ databases">
        <authorList>
            <consortium name="DOE Joint Genome Institute"/>
            <person name="Kuo A."/>
            <person name="Tarkka M."/>
            <person name="Buscot F."/>
            <person name="Kohler A."/>
            <person name="Nagy L.G."/>
            <person name="Floudas D."/>
            <person name="Copeland A."/>
            <person name="Barry K.W."/>
            <person name="Cichocki N."/>
            <person name="Veneault-Fourrey C."/>
            <person name="LaButti K."/>
            <person name="Lindquist E.A."/>
            <person name="Lipzen A."/>
            <person name="Lundell T."/>
            <person name="Morin E."/>
            <person name="Murat C."/>
            <person name="Sun H."/>
            <person name="Tunlid A."/>
            <person name="Henrissat B."/>
            <person name="Grigoriev I.V."/>
            <person name="Hibbett D.S."/>
            <person name="Martin F."/>
            <person name="Nordberg H.P."/>
            <person name="Cantor M.N."/>
            <person name="Hua S.X."/>
        </authorList>
    </citation>
    <scope>NUCLEOTIDE SEQUENCE [LARGE SCALE GENOMIC DNA]</scope>
    <source>
        <strain evidence="8 9">F 1598</strain>
    </source>
</reference>
<dbReference type="EMBL" id="KN832978">
    <property type="protein sequence ID" value="KIM88006.1"/>
    <property type="molecule type" value="Genomic_DNA"/>
</dbReference>
<gene>
    <name evidence="8" type="ORF">PILCRDRAFT_268303</name>
</gene>
<dbReference type="PANTHER" id="PTHR31845:SF19">
    <property type="entry name" value="TRANSCRIPTION FACTOR DOMAIN-CONTAINING PROTEIN"/>
    <property type="match status" value="1"/>
</dbReference>
<dbReference type="InParanoid" id="A0A0C3GBK0"/>
<feature type="region of interest" description="Disordered" evidence="6">
    <location>
        <begin position="154"/>
        <end position="185"/>
    </location>
</feature>
<keyword evidence="3" id="KW-0238">DNA-binding</keyword>
<dbReference type="GO" id="GO:0005634">
    <property type="term" value="C:nucleus"/>
    <property type="evidence" value="ECO:0007669"/>
    <property type="project" value="UniProtKB-SubCell"/>
</dbReference>
<dbReference type="GO" id="GO:0000976">
    <property type="term" value="F:transcription cis-regulatory region binding"/>
    <property type="evidence" value="ECO:0007669"/>
    <property type="project" value="TreeGrafter"/>
</dbReference>
<dbReference type="GO" id="GO:0000981">
    <property type="term" value="F:DNA-binding transcription factor activity, RNA polymerase II-specific"/>
    <property type="evidence" value="ECO:0007669"/>
    <property type="project" value="InterPro"/>
</dbReference>
<protein>
    <recommendedName>
        <fullName evidence="7">Zn(2)-C6 fungal-type domain-containing protein</fullName>
    </recommendedName>
</protein>
<dbReference type="PANTHER" id="PTHR31845">
    <property type="entry name" value="FINGER DOMAIN PROTEIN, PUTATIVE-RELATED"/>
    <property type="match status" value="1"/>
</dbReference>
<evidence type="ECO:0000256" key="6">
    <source>
        <dbReference type="SAM" id="MobiDB-lite"/>
    </source>
</evidence>
<dbReference type="InterPro" id="IPR001138">
    <property type="entry name" value="Zn2Cys6_DnaBD"/>
</dbReference>
<evidence type="ECO:0000256" key="4">
    <source>
        <dbReference type="ARBA" id="ARBA00023163"/>
    </source>
</evidence>
<dbReference type="PROSITE" id="PS00463">
    <property type="entry name" value="ZN2_CY6_FUNGAL_1"/>
    <property type="match status" value="1"/>
</dbReference>
<accession>A0A0C3GBK0</accession>
<evidence type="ECO:0000259" key="7">
    <source>
        <dbReference type="PROSITE" id="PS00463"/>
    </source>
</evidence>
<dbReference type="Proteomes" id="UP000054166">
    <property type="component" value="Unassembled WGS sequence"/>
</dbReference>
<evidence type="ECO:0000256" key="3">
    <source>
        <dbReference type="ARBA" id="ARBA00023125"/>
    </source>
</evidence>
<evidence type="ECO:0000313" key="8">
    <source>
        <dbReference type="EMBL" id="KIM88006.1"/>
    </source>
</evidence>
<evidence type="ECO:0000313" key="9">
    <source>
        <dbReference type="Proteomes" id="UP000054166"/>
    </source>
</evidence>
<name>A0A0C3GBK0_PILCF</name>
<keyword evidence="4" id="KW-0804">Transcription</keyword>
<feature type="domain" description="Zn(2)-C6 fungal-type" evidence="7">
    <location>
        <begin position="79"/>
        <end position="111"/>
    </location>
</feature>
<sequence length="396" mass="44089">MMVRTRDRLILIWICNGGSTHLFIVCLHSTKVSPLSFVKRVPPTLVKPSLGHTHMHITGKHHRMAANTGEECDLVKSTSCAECRNFKTRCWPDSQIPDGPCLRCQRLELVCQRVARKRGRKAPEGKRSRPKKLPHVSQSQSAGAVPIIMQTSFAGGLMTPSDDNRDGDGSTGTPPPGTLLPPTGYNQHGSTSIFEGFTSRGNSFAEGLELVSAAADHHRSLLSSFQDPILTGILTMEDAENLVSFYFANLQDCICLLDPQLHTAVYMRQNSMTASKCQRCHSNCHFGTHLSHRSRAGNLHPYWKQATDDTGWLRIGHACRLGYKLELHTISDTLPQDPIDARKAMVSFHLKKLWIPGLLFHDVANLGSFAYMAVSVLHRPSVHYPPSFHRLRSLIF</sequence>
<dbReference type="CDD" id="cd00067">
    <property type="entry name" value="GAL4"/>
    <property type="match status" value="1"/>
</dbReference>
<dbReference type="InterPro" id="IPR051089">
    <property type="entry name" value="prtT"/>
</dbReference>
<evidence type="ECO:0000256" key="1">
    <source>
        <dbReference type="ARBA" id="ARBA00004123"/>
    </source>
</evidence>
<dbReference type="HOGENOM" id="CLU_696593_0_0_1"/>
<feature type="region of interest" description="Disordered" evidence="6">
    <location>
        <begin position="116"/>
        <end position="141"/>
    </location>
</feature>
<comment type="subcellular location">
    <subcellularLocation>
        <location evidence="1">Nucleus</location>
    </subcellularLocation>
</comment>
<dbReference type="SUPFAM" id="SSF57701">
    <property type="entry name" value="Zn2/Cys6 DNA-binding domain"/>
    <property type="match status" value="1"/>
</dbReference>
<organism evidence="8 9">
    <name type="scientific">Piloderma croceum (strain F 1598)</name>
    <dbReference type="NCBI Taxonomy" id="765440"/>
    <lineage>
        <taxon>Eukaryota</taxon>
        <taxon>Fungi</taxon>
        <taxon>Dikarya</taxon>
        <taxon>Basidiomycota</taxon>
        <taxon>Agaricomycotina</taxon>
        <taxon>Agaricomycetes</taxon>
        <taxon>Agaricomycetidae</taxon>
        <taxon>Atheliales</taxon>
        <taxon>Atheliaceae</taxon>
        <taxon>Piloderma</taxon>
    </lineage>
</organism>
<keyword evidence="2" id="KW-0805">Transcription regulation</keyword>
<dbReference type="InterPro" id="IPR036864">
    <property type="entry name" value="Zn2-C6_fun-type_DNA-bd_sf"/>
</dbReference>
<evidence type="ECO:0000256" key="2">
    <source>
        <dbReference type="ARBA" id="ARBA00023015"/>
    </source>
</evidence>
<dbReference type="GO" id="GO:0008270">
    <property type="term" value="F:zinc ion binding"/>
    <property type="evidence" value="ECO:0007669"/>
    <property type="project" value="InterPro"/>
</dbReference>
<proteinExistence type="predicted"/>
<keyword evidence="5" id="KW-0539">Nucleus</keyword>
<dbReference type="OrthoDB" id="3163292at2759"/>
<dbReference type="STRING" id="765440.A0A0C3GBK0"/>
<dbReference type="AlphaFoldDB" id="A0A0C3GBK0"/>
<evidence type="ECO:0000256" key="5">
    <source>
        <dbReference type="ARBA" id="ARBA00023242"/>
    </source>
</evidence>
<dbReference type="Gene3D" id="4.10.240.10">
    <property type="entry name" value="Zn(2)-C6 fungal-type DNA-binding domain"/>
    <property type="match status" value="1"/>
</dbReference>